<dbReference type="EMBL" id="JAGYPG010000001">
    <property type="protein sequence ID" value="MBS4193482.1"/>
    <property type="molecule type" value="Genomic_DNA"/>
</dbReference>
<organism evidence="1 2">
    <name type="scientific">Lederbergia citri</name>
    <dbReference type="NCBI Taxonomy" id="2833580"/>
    <lineage>
        <taxon>Bacteria</taxon>
        <taxon>Bacillati</taxon>
        <taxon>Bacillota</taxon>
        <taxon>Bacilli</taxon>
        <taxon>Bacillales</taxon>
        <taxon>Bacillaceae</taxon>
        <taxon>Lederbergia</taxon>
    </lineage>
</organism>
<proteinExistence type="predicted"/>
<gene>
    <name evidence="1" type="ORF">KHA97_00170</name>
</gene>
<sequence>MNLPDLKIITDIFTAMDMIEAGFKKDYLGKTESELRPGKYLYVFRDSPELSEELASYPSSTYLD</sequence>
<evidence type="ECO:0000313" key="2">
    <source>
        <dbReference type="Proteomes" id="UP000681414"/>
    </source>
</evidence>
<reference evidence="1 2" key="1">
    <citation type="submission" date="2021-05" db="EMBL/GenBank/DDBJ databases">
        <title>Novel Bacillus species.</title>
        <authorList>
            <person name="Liu G."/>
        </authorList>
    </citation>
    <scope>NUCLEOTIDE SEQUENCE [LARGE SCALE GENOMIC DNA]</scope>
    <source>
        <strain evidence="2">FJAT-49780</strain>
    </source>
</reference>
<dbReference type="Proteomes" id="UP000681414">
    <property type="component" value="Unassembled WGS sequence"/>
</dbReference>
<accession>A0A942TBM6</accession>
<protein>
    <submittedName>
        <fullName evidence="1">Uncharacterized protein</fullName>
    </submittedName>
</protein>
<keyword evidence="2" id="KW-1185">Reference proteome</keyword>
<name>A0A942TBM6_9BACI</name>
<dbReference type="AlphaFoldDB" id="A0A942TBM6"/>
<evidence type="ECO:0000313" key="1">
    <source>
        <dbReference type="EMBL" id="MBS4193482.1"/>
    </source>
</evidence>
<dbReference type="RefSeq" id="WP_213122785.1">
    <property type="nucleotide sequence ID" value="NZ_JAGYPG010000001.1"/>
</dbReference>
<comment type="caution">
    <text evidence="1">The sequence shown here is derived from an EMBL/GenBank/DDBJ whole genome shotgun (WGS) entry which is preliminary data.</text>
</comment>